<proteinExistence type="predicted"/>
<gene>
    <name evidence="1" type="ORF">Aau02nite_76940</name>
</gene>
<organism evidence="1 2">
    <name type="scientific">Actinoplanes auranticolor</name>
    <dbReference type="NCBI Taxonomy" id="47988"/>
    <lineage>
        <taxon>Bacteria</taxon>
        <taxon>Bacillati</taxon>
        <taxon>Actinomycetota</taxon>
        <taxon>Actinomycetes</taxon>
        <taxon>Micromonosporales</taxon>
        <taxon>Micromonosporaceae</taxon>
        <taxon>Actinoplanes</taxon>
    </lineage>
</organism>
<dbReference type="Proteomes" id="UP000681340">
    <property type="component" value="Unassembled WGS sequence"/>
</dbReference>
<keyword evidence="2" id="KW-1185">Reference proteome</keyword>
<evidence type="ECO:0000313" key="2">
    <source>
        <dbReference type="Proteomes" id="UP000681340"/>
    </source>
</evidence>
<reference evidence="1" key="1">
    <citation type="submission" date="2021-03" db="EMBL/GenBank/DDBJ databases">
        <title>Whole genome shotgun sequence of Actinoplanes auranticolor NBRC 12245.</title>
        <authorList>
            <person name="Komaki H."/>
            <person name="Tamura T."/>
        </authorList>
    </citation>
    <scope>NUCLEOTIDE SEQUENCE</scope>
    <source>
        <strain evidence="1">NBRC 12245</strain>
    </source>
</reference>
<sequence length="93" mass="10244">MRALRWSAGRKVRITAVGDAIVVRADPDGADIITGQGFLRLPTALRHRYRIRNRDRLLVCAFVDRACLAVYTMAALEEVLAARHAGLLDQAAS</sequence>
<dbReference type="AlphaFoldDB" id="A0A919VUW5"/>
<accession>A0A919VUW5</accession>
<comment type="caution">
    <text evidence="1">The sequence shown here is derived from an EMBL/GenBank/DDBJ whole genome shotgun (WGS) entry which is preliminary data.</text>
</comment>
<evidence type="ECO:0000313" key="1">
    <source>
        <dbReference type="EMBL" id="GIM77636.1"/>
    </source>
</evidence>
<dbReference type="EMBL" id="BOQL01000067">
    <property type="protein sequence ID" value="GIM77636.1"/>
    <property type="molecule type" value="Genomic_DNA"/>
</dbReference>
<protein>
    <submittedName>
        <fullName evidence="1">Uncharacterized protein</fullName>
    </submittedName>
</protein>
<name>A0A919VUW5_9ACTN</name>